<evidence type="ECO:0000256" key="3">
    <source>
        <dbReference type="ARBA" id="ARBA00022729"/>
    </source>
</evidence>
<evidence type="ECO:0000259" key="8">
    <source>
        <dbReference type="PROSITE" id="PS50927"/>
    </source>
</evidence>
<feature type="domain" description="Bulb-type lectin" evidence="8">
    <location>
        <begin position="211"/>
        <end position="338"/>
    </location>
</feature>
<evidence type="ECO:0000313" key="10">
    <source>
        <dbReference type="EMBL" id="GJN26331.1"/>
    </source>
</evidence>
<dbReference type="SUPFAM" id="SSF51110">
    <property type="entry name" value="alpha-D-mannose-specific plant lectins"/>
    <property type="match status" value="1"/>
</dbReference>
<reference evidence="10" key="1">
    <citation type="journal article" date="2018" name="DNA Res.">
        <title>Multiple hybrid de novo genome assembly of finger millet, an orphan allotetraploid crop.</title>
        <authorList>
            <person name="Hatakeyama M."/>
            <person name="Aluri S."/>
            <person name="Balachadran M.T."/>
            <person name="Sivarajan S.R."/>
            <person name="Patrignani A."/>
            <person name="Gruter S."/>
            <person name="Poveda L."/>
            <person name="Shimizu-Inatsugi R."/>
            <person name="Baeten J."/>
            <person name="Francoijs K.J."/>
            <person name="Nataraja K.N."/>
            <person name="Reddy Y.A.N."/>
            <person name="Phadnis S."/>
            <person name="Ravikumar R.L."/>
            <person name="Schlapbach R."/>
            <person name="Sreeman S.M."/>
            <person name="Shimizu K.K."/>
        </authorList>
    </citation>
    <scope>NUCLEOTIDE SEQUENCE</scope>
</reference>
<dbReference type="Gene3D" id="2.90.10.10">
    <property type="entry name" value="Bulb-type lectin domain"/>
    <property type="match status" value="1"/>
</dbReference>
<evidence type="ECO:0000313" key="11">
    <source>
        <dbReference type="Proteomes" id="UP001054889"/>
    </source>
</evidence>
<evidence type="ECO:0000256" key="2">
    <source>
        <dbReference type="ARBA" id="ARBA00012513"/>
    </source>
</evidence>
<feature type="domain" description="Apple" evidence="9">
    <location>
        <begin position="81"/>
        <end position="154"/>
    </location>
</feature>
<protein>
    <recommendedName>
        <fullName evidence="2">non-specific serine/threonine protein kinase</fullName>
        <ecNumber evidence="2">2.7.11.1</ecNumber>
    </recommendedName>
</protein>
<dbReference type="SMART" id="SM00108">
    <property type="entry name" value="B_lectin"/>
    <property type="match status" value="1"/>
</dbReference>
<organism evidence="10 11">
    <name type="scientific">Eleusine coracana subsp. coracana</name>
    <dbReference type="NCBI Taxonomy" id="191504"/>
    <lineage>
        <taxon>Eukaryota</taxon>
        <taxon>Viridiplantae</taxon>
        <taxon>Streptophyta</taxon>
        <taxon>Embryophyta</taxon>
        <taxon>Tracheophyta</taxon>
        <taxon>Spermatophyta</taxon>
        <taxon>Magnoliopsida</taxon>
        <taxon>Liliopsida</taxon>
        <taxon>Poales</taxon>
        <taxon>Poaceae</taxon>
        <taxon>PACMAD clade</taxon>
        <taxon>Chloridoideae</taxon>
        <taxon>Cynodonteae</taxon>
        <taxon>Eleusininae</taxon>
        <taxon>Eleusine</taxon>
    </lineage>
</organism>
<keyword evidence="4" id="KW-1015">Disulfide bond</keyword>
<keyword evidence="5" id="KW-0675">Receptor</keyword>
<comment type="catalytic activity">
    <reaction evidence="6">
        <text>L-threonyl-[protein] + ATP = O-phospho-L-threonyl-[protein] + ADP + H(+)</text>
        <dbReference type="Rhea" id="RHEA:46608"/>
        <dbReference type="Rhea" id="RHEA-COMP:11060"/>
        <dbReference type="Rhea" id="RHEA-COMP:11605"/>
        <dbReference type="ChEBI" id="CHEBI:15378"/>
        <dbReference type="ChEBI" id="CHEBI:30013"/>
        <dbReference type="ChEBI" id="CHEBI:30616"/>
        <dbReference type="ChEBI" id="CHEBI:61977"/>
        <dbReference type="ChEBI" id="CHEBI:456216"/>
        <dbReference type="EC" id="2.7.11.1"/>
    </reaction>
</comment>
<gene>
    <name evidence="10" type="primary">gb14254</name>
    <name evidence="10" type="ORF">PR202_gb14254</name>
</gene>
<dbReference type="Pfam" id="PF01453">
    <property type="entry name" value="B_lectin"/>
    <property type="match status" value="1"/>
</dbReference>
<dbReference type="PROSITE" id="PS50927">
    <property type="entry name" value="BULB_LECTIN"/>
    <property type="match status" value="1"/>
</dbReference>
<dbReference type="EC" id="2.7.11.1" evidence="2"/>
<dbReference type="InterPro" id="IPR001480">
    <property type="entry name" value="Bulb-type_lectin_dom"/>
</dbReference>
<reference evidence="10" key="2">
    <citation type="submission" date="2021-12" db="EMBL/GenBank/DDBJ databases">
        <title>Resequencing data analysis of finger millet.</title>
        <authorList>
            <person name="Hatakeyama M."/>
            <person name="Aluri S."/>
            <person name="Balachadran M.T."/>
            <person name="Sivarajan S.R."/>
            <person name="Poveda L."/>
            <person name="Shimizu-Inatsugi R."/>
            <person name="Schlapbach R."/>
            <person name="Sreeman S.M."/>
            <person name="Shimizu K.K."/>
        </authorList>
    </citation>
    <scope>NUCLEOTIDE SEQUENCE</scope>
</reference>
<dbReference type="GO" id="GO:0048544">
    <property type="term" value="P:recognition of pollen"/>
    <property type="evidence" value="ECO:0007669"/>
    <property type="project" value="InterPro"/>
</dbReference>
<evidence type="ECO:0000256" key="6">
    <source>
        <dbReference type="ARBA" id="ARBA00047899"/>
    </source>
</evidence>
<dbReference type="InterPro" id="IPR003609">
    <property type="entry name" value="Pan_app"/>
</dbReference>
<dbReference type="GO" id="GO:0051707">
    <property type="term" value="P:response to other organism"/>
    <property type="evidence" value="ECO:0007669"/>
    <property type="project" value="UniProtKB-ARBA"/>
</dbReference>
<dbReference type="CDD" id="cd00028">
    <property type="entry name" value="B_lectin"/>
    <property type="match status" value="1"/>
</dbReference>
<comment type="catalytic activity">
    <reaction evidence="7">
        <text>L-seryl-[protein] + ATP = O-phospho-L-seryl-[protein] + ADP + H(+)</text>
        <dbReference type="Rhea" id="RHEA:17989"/>
        <dbReference type="Rhea" id="RHEA-COMP:9863"/>
        <dbReference type="Rhea" id="RHEA-COMP:11604"/>
        <dbReference type="ChEBI" id="CHEBI:15378"/>
        <dbReference type="ChEBI" id="CHEBI:29999"/>
        <dbReference type="ChEBI" id="CHEBI:30616"/>
        <dbReference type="ChEBI" id="CHEBI:83421"/>
        <dbReference type="ChEBI" id="CHEBI:456216"/>
        <dbReference type="EC" id="2.7.11.1"/>
    </reaction>
</comment>
<dbReference type="EMBL" id="BQKI01000079">
    <property type="protein sequence ID" value="GJN26331.1"/>
    <property type="molecule type" value="Genomic_DNA"/>
</dbReference>
<comment type="subcellular location">
    <subcellularLocation>
        <location evidence="1">Membrane</location>
        <topology evidence="1">Single-pass type I membrane protein</topology>
    </subcellularLocation>
</comment>
<evidence type="ECO:0000256" key="5">
    <source>
        <dbReference type="ARBA" id="ARBA00023170"/>
    </source>
</evidence>
<name>A0AAV5EUQ5_ELECO</name>
<keyword evidence="3" id="KW-0732">Signal</keyword>
<dbReference type="SMART" id="SM00473">
    <property type="entry name" value="PAN_AP"/>
    <property type="match status" value="2"/>
</dbReference>
<dbReference type="GO" id="GO:0004674">
    <property type="term" value="F:protein serine/threonine kinase activity"/>
    <property type="evidence" value="ECO:0007669"/>
    <property type="project" value="UniProtKB-EC"/>
</dbReference>
<dbReference type="Pfam" id="PF08276">
    <property type="entry name" value="PAN_2"/>
    <property type="match status" value="2"/>
</dbReference>
<comment type="caution">
    <text evidence="10">The sequence shown here is derived from an EMBL/GenBank/DDBJ whole genome shotgun (WGS) entry which is preliminary data.</text>
</comment>
<keyword evidence="11" id="KW-1185">Reference proteome</keyword>
<dbReference type="InterPro" id="IPR036426">
    <property type="entry name" value="Bulb-type_lectin_dom_sf"/>
</dbReference>
<evidence type="ECO:0000256" key="1">
    <source>
        <dbReference type="ARBA" id="ARBA00004479"/>
    </source>
</evidence>
<dbReference type="PROSITE" id="PS50948">
    <property type="entry name" value="PAN"/>
    <property type="match status" value="2"/>
</dbReference>
<dbReference type="PANTHER" id="PTHR32444">
    <property type="entry name" value="BULB-TYPE LECTIN DOMAIN-CONTAINING PROTEIN"/>
    <property type="match status" value="1"/>
</dbReference>
<dbReference type="CDD" id="cd01098">
    <property type="entry name" value="PAN_AP_plant"/>
    <property type="match status" value="2"/>
</dbReference>
<evidence type="ECO:0000259" key="9">
    <source>
        <dbReference type="PROSITE" id="PS50948"/>
    </source>
</evidence>
<accession>A0AAV5EUQ5</accession>
<dbReference type="GO" id="GO:0016020">
    <property type="term" value="C:membrane"/>
    <property type="evidence" value="ECO:0007669"/>
    <property type="project" value="UniProtKB-SubCell"/>
</dbReference>
<sequence>MHAKIAYSGRYEFRIWNDSASSWTFAFAHPGPGCDRYASCGAFSYCDNREAVPTCKCLDGFEPNWTATTSGGCVRKEPLRCGEEDNFVILKDVKTPAMPVFVRNRSFDGCTMECLGNCSCTGYAYTNLSNAISGGDQSRCFLWFGTSGYWEVSAGPDHWRRPVSPASWLNSFNYLLSVGKGVIRDKLVMGLACSSNLLLLLSLVSLCVSDDQLSPAKPLIFLDDKLISNNGFFALGLFSPTNSSTRFYLDIWYNNDPEHTVVWVANRDNPITTSSSSSTTLTVTNRSELVLSDHEGRIYWSTPSTGGADATGVSVVLLNEGNLVFRSSNGTILWQSFDHPTDTVLAGMPIQMNIHTRFVDRLVSWKGPEDPSTGGFSLAGDVTTGIQYFICHGSNISWRSSALNSFTVSSRQTSDTSPIIITSFVINGDEISMTYNIPDGSLGMRTRLSYAGRYEISIWNSSLSAWTVLDAFPRRGCDQYAYCGPFSFCDSTERVPICKCLEGFEPHGTSPSRGCARKEKLRCGDGDHFVTLTNVKTPAMPVFVRNRSLDGCVAECLGNCSCTAYAYANLSNAISGGDQSRCLMWFSELVDMGKYEPIMGENLYLRLAGSTSTPRSLLVFIFCEHVISAASLCSQFPLLYGTHDICLEKLVYANLATR</sequence>
<dbReference type="PANTHER" id="PTHR32444:SF118">
    <property type="entry name" value="OS09G0551150 PROTEIN"/>
    <property type="match status" value="1"/>
</dbReference>
<dbReference type="Pfam" id="PF00954">
    <property type="entry name" value="S_locus_glycop"/>
    <property type="match status" value="2"/>
</dbReference>
<evidence type="ECO:0000256" key="4">
    <source>
        <dbReference type="ARBA" id="ARBA00023157"/>
    </source>
</evidence>
<dbReference type="AlphaFoldDB" id="A0AAV5EUQ5"/>
<dbReference type="InterPro" id="IPR000858">
    <property type="entry name" value="S_locus_glycoprot_dom"/>
</dbReference>
<feature type="domain" description="Apple" evidence="9">
    <location>
        <begin position="523"/>
        <end position="608"/>
    </location>
</feature>
<evidence type="ECO:0000256" key="7">
    <source>
        <dbReference type="ARBA" id="ARBA00048679"/>
    </source>
</evidence>
<dbReference type="Proteomes" id="UP001054889">
    <property type="component" value="Unassembled WGS sequence"/>
</dbReference>
<proteinExistence type="predicted"/>